<proteinExistence type="predicted"/>
<dbReference type="Proteomes" id="UP000077266">
    <property type="component" value="Unassembled WGS sequence"/>
</dbReference>
<accession>A0A165FGU0</accession>
<dbReference type="InParanoid" id="A0A165FGU0"/>
<evidence type="ECO:0008006" key="3">
    <source>
        <dbReference type="Google" id="ProtNLM"/>
    </source>
</evidence>
<evidence type="ECO:0000313" key="2">
    <source>
        <dbReference type="Proteomes" id="UP000077266"/>
    </source>
</evidence>
<name>A0A165FGU0_EXIGL</name>
<organism evidence="1 2">
    <name type="scientific">Exidia glandulosa HHB12029</name>
    <dbReference type="NCBI Taxonomy" id="1314781"/>
    <lineage>
        <taxon>Eukaryota</taxon>
        <taxon>Fungi</taxon>
        <taxon>Dikarya</taxon>
        <taxon>Basidiomycota</taxon>
        <taxon>Agaricomycotina</taxon>
        <taxon>Agaricomycetes</taxon>
        <taxon>Auriculariales</taxon>
        <taxon>Exidiaceae</taxon>
        <taxon>Exidia</taxon>
    </lineage>
</organism>
<dbReference type="AlphaFoldDB" id="A0A165FGU0"/>
<evidence type="ECO:0000313" key="1">
    <source>
        <dbReference type="EMBL" id="KZV88971.1"/>
    </source>
</evidence>
<protein>
    <recommendedName>
        <fullName evidence="3">F-box domain-containing protein</fullName>
    </recommendedName>
</protein>
<dbReference type="EMBL" id="KV426085">
    <property type="protein sequence ID" value="KZV88971.1"/>
    <property type="molecule type" value="Genomic_DNA"/>
</dbReference>
<gene>
    <name evidence="1" type="ORF">EXIGLDRAFT_751403</name>
</gene>
<reference evidence="1 2" key="1">
    <citation type="journal article" date="2016" name="Mol. Biol. Evol.">
        <title>Comparative Genomics of Early-Diverging Mushroom-Forming Fungi Provides Insights into the Origins of Lignocellulose Decay Capabilities.</title>
        <authorList>
            <person name="Nagy L.G."/>
            <person name="Riley R."/>
            <person name="Tritt A."/>
            <person name="Adam C."/>
            <person name="Daum C."/>
            <person name="Floudas D."/>
            <person name="Sun H."/>
            <person name="Yadav J.S."/>
            <person name="Pangilinan J."/>
            <person name="Larsson K.H."/>
            <person name="Matsuura K."/>
            <person name="Barry K."/>
            <person name="Labutti K."/>
            <person name="Kuo R."/>
            <person name="Ohm R.A."/>
            <person name="Bhattacharya S.S."/>
            <person name="Shirouzu T."/>
            <person name="Yoshinaga Y."/>
            <person name="Martin F.M."/>
            <person name="Grigoriev I.V."/>
            <person name="Hibbett D.S."/>
        </authorList>
    </citation>
    <scope>NUCLEOTIDE SEQUENCE [LARGE SCALE GENOMIC DNA]</scope>
    <source>
        <strain evidence="1 2">HHB12029</strain>
    </source>
</reference>
<keyword evidence="2" id="KW-1185">Reference proteome</keyword>
<sequence length="294" mass="32459">MYLPPESPEAFGAVSTVTLFMDEKIWHTMPLAFLGSLPSARNCTIVGGAIFDTPSFPENSYYSALRPLQTLRVSLRGGFPQHVLYSSALVSVPCVETTDMSENTVGVLLSHLDSELSVVIRFDHCEHEDDRDFEAIYTSRTTGRVRKLGAGLAWYQRYYTRCEIACLGLDFPALRHRITTLTIHARLCVLIPHHILALPACSEITLELATAEDLVQLVTSTVSFVLPVLDRAVLRSTAATIQCDPFALLRLVTTTLVRRRDSAVGRLQMQLHGVAADDIASDLTLLVDISRTSV</sequence>